<evidence type="ECO:0000313" key="1">
    <source>
        <dbReference type="EMBL" id="CCX33720.1"/>
    </source>
</evidence>
<sequence length="41" mass="4608">MDFYQGPVENCSSGRGNITASTSIRLKFPSTMRNWCLIKTP</sequence>
<name>U4LP43_PYROM</name>
<organism evidence="1 2">
    <name type="scientific">Pyronema omphalodes (strain CBS 100304)</name>
    <name type="common">Pyronema confluens</name>
    <dbReference type="NCBI Taxonomy" id="1076935"/>
    <lineage>
        <taxon>Eukaryota</taxon>
        <taxon>Fungi</taxon>
        <taxon>Dikarya</taxon>
        <taxon>Ascomycota</taxon>
        <taxon>Pezizomycotina</taxon>
        <taxon>Pezizomycetes</taxon>
        <taxon>Pezizales</taxon>
        <taxon>Pyronemataceae</taxon>
        <taxon>Pyronema</taxon>
    </lineage>
</organism>
<proteinExistence type="predicted"/>
<dbReference type="EMBL" id="HF936162">
    <property type="protein sequence ID" value="CCX33720.1"/>
    <property type="molecule type" value="Genomic_DNA"/>
</dbReference>
<dbReference type="Proteomes" id="UP000018144">
    <property type="component" value="Unassembled WGS sequence"/>
</dbReference>
<reference evidence="1 2" key="1">
    <citation type="journal article" date="2013" name="PLoS Genet.">
        <title>The genome and development-dependent transcriptomes of Pyronema confluens: a window into fungal evolution.</title>
        <authorList>
            <person name="Traeger S."/>
            <person name="Altegoer F."/>
            <person name="Freitag M."/>
            <person name="Gabaldon T."/>
            <person name="Kempken F."/>
            <person name="Kumar A."/>
            <person name="Marcet-Houben M."/>
            <person name="Poggeler S."/>
            <person name="Stajich J.E."/>
            <person name="Nowrousian M."/>
        </authorList>
    </citation>
    <scope>NUCLEOTIDE SEQUENCE [LARGE SCALE GENOMIC DNA]</scope>
    <source>
        <strain evidence="2">CBS 100304</strain>
        <tissue evidence="1">Vegetative mycelium</tissue>
    </source>
</reference>
<gene>
    <name evidence="1" type="ORF">PCON_01658</name>
</gene>
<accession>U4LP43</accession>
<dbReference type="AlphaFoldDB" id="U4LP43"/>
<evidence type="ECO:0000313" key="2">
    <source>
        <dbReference type="Proteomes" id="UP000018144"/>
    </source>
</evidence>
<protein>
    <submittedName>
        <fullName evidence="1">Uncharacterized protein</fullName>
    </submittedName>
</protein>
<keyword evidence="2" id="KW-1185">Reference proteome</keyword>